<dbReference type="EMBL" id="FR824313">
    <property type="protein sequence ID" value="CCA24973.1"/>
    <property type="molecule type" value="Genomic_DNA"/>
</dbReference>
<organism evidence="2">
    <name type="scientific">Albugo laibachii Nc14</name>
    <dbReference type="NCBI Taxonomy" id="890382"/>
    <lineage>
        <taxon>Eukaryota</taxon>
        <taxon>Sar</taxon>
        <taxon>Stramenopiles</taxon>
        <taxon>Oomycota</taxon>
        <taxon>Peronosporomycetes</taxon>
        <taxon>Albuginales</taxon>
        <taxon>Albuginaceae</taxon>
        <taxon>Albugo</taxon>
    </lineage>
</organism>
<feature type="region of interest" description="Disordered" evidence="1">
    <location>
        <begin position="1"/>
        <end position="20"/>
    </location>
</feature>
<accession>F0WU95</accession>
<evidence type="ECO:0000313" key="2">
    <source>
        <dbReference type="EMBL" id="CCA24973.1"/>
    </source>
</evidence>
<name>F0WU95_9STRA</name>
<dbReference type="HOGENOM" id="CLU_2946447_0_0_1"/>
<evidence type="ECO:0000256" key="1">
    <source>
        <dbReference type="SAM" id="MobiDB-lite"/>
    </source>
</evidence>
<reference evidence="2" key="1">
    <citation type="journal article" date="2011" name="PLoS Biol.">
        <title>Gene gain and loss during evolution of obligate parasitism in the white rust pathogen of Arabidopsis thaliana.</title>
        <authorList>
            <person name="Kemen E."/>
            <person name="Gardiner A."/>
            <person name="Schultz-Larsen T."/>
            <person name="Kemen A.C."/>
            <person name="Balmuth A.L."/>
            <person name="Robert-Seilaniantz A."/>
            <person name="Bailey K."/>
            <person name="Holub E."/>
            <person name="Studholme D.J."/>
            <person name="Maclean D."/>
            <person name="Jones J.D."/>
        </authorList>
    </citation>
    <scope>NUCLEOTIDE SEQUENCE</scope>
</reference>
<protein>
    <submittedName>
        <fullName evidence="2">AlNc14C268G9916 protein</fullName>
    </submittedName>
</protein>
<sequence>MTPRPSAAPRVSGGPVFKSSQPLASLSSQVHLDEITQLKARNAALTTSMKEKITQLDEAL</sequence>
<proteinExistence type="predicted"/>
<gene>
    <name evidence="2" type="primary">AlNc14C268G9916</name>
    <name evidence="2" type="ORF">ALNC14_111170</name>
</gene>
<dbReference type="AlphaFoldDB" id="F0WU95"/>
<reference evidence="2" key="2">
    <citation type="submission" date="2011-02" db="EMBL/GenBank/DDBJ databases">
        <authorList>
            <person name="MacLean D."/>
        </authorList>
    </citation>
    <scope>NUCLEOTIDE SEQUENCE</scope>
</reference>